<evidence type="ECO:0000256" key="1">
    <source>
        <dbReference type="SAM" id="SignalP"/>
    </source>
</evidence>
<reference evidence="5 6" key="1">
    <citation type="journal article" date="2017" name="Elife">
        <title>Extensive horizontal gene transfer in cheese-associated bacteria.</title>
        <authorList>
            <person name="Bonham K.S."/>
            <person name="Wolfe B.E."/>
            <person name="Dutton R.J."/>
        </authorList>
    </citation>
    <scope>NUCLEOTIDE SEQUENCE [LARGE SCALE GENOMIC DNA]</scope>
    <source>
        <strain evidence="3 5">900_6</strain>
        <strain evidence="2 6">JB5</strain>
    </source>
</reference>
<dbReference type="EMBL" id="NRGO01000027">
    <property type="protein sequence ID" value="PCC48688.1"/>
    <property type="molecule type" value="Genomic_DNA"/>
</dbReference>
<dbReference type="AlphaFoldDB" id="A0A2A3ZAR4"/>
<dbReference type="InterPro" id="IPR019719">
    <property type="entry name" value="DUF2599"/>
</dbReference>
<dbReference type="Proteomes" id="UP000217720">
    <property type="component" value="Unassembled WGS sequence"/>
</dbReference>
<evidence type="ECO:0008006" key="8">
    <source>
        <dbReference type="Google" id="ProtNLM"/>
    </source>
</evidence>
<sequence length="319" mass="34764">MKQTTLPFRLASLTASTVLLSSLAITPAIAADGDDLTKAITDAAPEVAKDIETNNGTALTREGEEITAEIPAESEPVDGLSPASFSLTYVPASDFKKVVQEKGSTDFATYEDGVAVTAIDHQDDSQQFVSVLDSPSAEHSQTYRVTSEENVNLQLDEDGSVAILDDSGDFIGGVSSPWAKDATGETVPTHFTISGDTITQHTETAGSSQYPLVVDPWGGKKLIKSAWTKFDGKSTKRWVVNVIPTKWGRQANGLKTHKSHVAELKSKVGKKRVTKTIDNQFICHVFGNVFEPGTYNMESWRPNMHWRKQLNLKHQCNPK</sequence>
<dbReference type="RefSeq" id="WP_096157287.1">
    <property type="nucleotide sequence ID" value="NZ_FXZI01000012.1"/>
</dbReference>
<name>A0A2A3ZAR4_BREAU</name>
<accession>A0A2H1KMH8</accession>
<evidence type="ECO:0000313" key="7">
    <source>
        <dbReference type="Proteomes" id="UP000234300"/>
    </source>
</evidence>
<feature type="signal peptide" evidence="1">
    <location>
        <begin position="1"/>
        <end position="30"/>
    </location>
</feature>
<dbReference type="Proteomes" id="UP000234300">
    <property type="component" value="Unassembled WGS sequence"/>
</dbReference>
<feature type="chain" id="PRO_5014283007" description="DUF2599 domain-containing protein" evidence="1">
    <location>
        <begin position="31"/>
        <end position="319"/>
    </location>
</feature>
<evidence type="ECO:0000313" key="2">
    <source>
        <dbReference type="EMBL" id="PCC17191.1"/>
    </source>
</evidence>
<gene>
    <name evidence="4" type="ORF">BAURA86_02984</name>
    <name evidence="3" type="ORF">CIK62_16640</name>
    <name evidence="2" type="ORF">CIK79_02080</name>
</gene>
<dbReference type="Pfam" id="PF10783">
    <property type="entry name" value="DUF2599"/>
    <property type="match status" value="1"/>
</dbReference>
<evidence type="ECO:0000313" key="5">
    <source>
        <dbReference type="Proteomes" id="UP000217720"/>
    </source>
</evidence>
<dbReference type="Proteomes" id="UP000218377">
    <property type="component" value="Unassembled WGS sequence"/>
</dbReference>
<accession>A0A2A3ZAR4</accession>
<keyword evidence="1" id="KW-0732">Signal</keyword>
<proteinExistence type="predicted"/>
<organism evidence="3 5">
    <name type="scientific">Brevibacterium aurantiacum</name>
    <dbReference type="NCBI Taxonomy" id="273384"/>
    <lineage>
        <taxon>Bacteria</taxon>
        <taxon>Bacillati</taxon>
        <taxon>Actinomycetota</taxon>
        <taxon>Actinomycetes</taxon>
        <taxon>Micrococcales</taxon>
        <taxon>Brevibacteriaceae</taxon>
        <taxon>Brevibacterium</taxon>
    </lineage>
</organism>
<dbReference type="EMBL" id="NRGX01000001">
    <property type="protein sequence ID" value="PCC17191.1"/>
    <property type="molecule type" value="Genomic_DNA"/>
</dbReference>
<dbReference type="EMBL" id="FXZI01000012">
    <property type="protein sequence ID" value="SMY00808.1"/>
    <property type="molecule type" value="Genomic_DNA"/>
</dbReference>
<reference evidence="4 7" key="2">
    <citation type="submission" date="2017-03" db="EMBL/GenBank/DDBJ databases">
        <authorList>
            <person name="Afonso C.L."/>
            <person name="Miller P.J."/>
            <person name="Scott M.A."/>
            <person name="Spackman E."/>
            <person name="Goraichik I."/>
            <person name="Dimitrov K.M."/>
            <person name="Suarez D.L."/>
            <person name="Swayne D.E."/>
        </authorList>
    </citation>
    <scope>NUCLEOTIDE SEQUENCE [LARGE SCALE GENOMIC DNA]</scope>
    <source>
        <strain evidence="4">8</strain>
        <strain evidence="7">8(6)</strain>
    </source>
</reference>
<evidence type="ECO:0000313" key="6">
    <source>
        <dbReference type="Proteomes" id="UP000218377"/>
    </source>
</evidence>
<evidence type="ECO:0000313" key="3">
    <source>
        <dbReference type="EMBL" id="PCC48688.1"/>
    </source>
</evidence>
<evidence type="ECO:0000313" key="4">
    <source>
        <dbReference type="EMBL" id="SMY00808.1"/>
    </source>
</evidence>
<protein>
    <recommendedName>
        <fullName evidence="8">DUF2599 domain-containing protein</fullName>
    </recommendedName>
</protein>